<feature type="compositionally biased region" description="Basic and acidic residues" evidence="1">
    <location>
        <begin position="104"/>
        <end position="125"/>
    </location>
</feature>
<feature type="region of interest" description="Disordered" evidence="1">
    <location>
        <begin position="401"/>
        <end position="442"/>
    </location>
</feature>
<accession>A0ABQ5B521</accession>
<feature type="non-terminal residue" evidence="2">
    <location>
        <position position="1"/>
    </location>
</feature>
<protein>
    <submittedName>
        <fullName evidence="2">Uncharacterized protein</fullName>
    </submittedName>
</protein>
<evidence type="ECO:0000256" key="1">
    <source>
        <dbReference type="SAM" id="MobiDB-lite"/>
    </source>
</evidence>
<feature type="compositionally biased region" description="Polar residues" evidence="1">
    <location>
        <begin position="79"/>
        <end position="99"/>
    </location>
</feature>
<feature type="region of interest" description="Disordered" evidence="1">
    <location>
        <begin position="147"/>
        <end position="191"/>
    </location>
</feature>
<comment type="caution">
    <text evidence="2">The sequence shown here is derived from an EMBL/GenBank/DDBJ whole genome shotgun (WGS) entry which is preliminary data.</text>
</comment>
<keyword evidence="3" id="KW-1185">Reference proteome</keyword>
<gene>
    <name evidence="2" type="ORF">Tco_0843325</name>
</gene>
<proteinExistence type="predicted"/>
<organism evidence="2 3">
    <name type="scientific">Tanacetum coccineum</name>
    <dbReference type="NCBI Taxonomy" id="301880"/>
    <lineage>
        <taxon>Eukaryota</taxon>
        <taxon>Viridiplantae</taxon>
        <taxon>Streptophyta</taxon>
        <taxon>Embryophyta</taxon>
        <taxon>Tracheophyta</taxon>
        <taxon>Spermatophyta</taxon>
        <taxon>Magnoliopsida</taxon>
        <taxon>eudicotyledons</taxon>
        <taxon>Gunneridae</taxon>
        <taxon>Pentapetalae</taxon>
        <taxon>asterids</taxon>
        <taxon>campanulids</taxon>
        <taxon>Asterales</taxon>
        <taxon>Asteraceae</taxon>
        <taxon>Asteroideae</taxon>
        <taxon>Anthemideae</taxon>
        <taxon>Anthemidinae</taxon>
        <taxon>Tanacetum</taxon>
    </lineage>
</organism>
<dbReference type="EMBL" id="BQNB010012864">
    <property type="protein sequence ID" value="GJT08863.1"/>
    <property type="molecule type" value="Genomic_DNA"/>
</dbReference>
<feature type="compositionally biased region" description="Polar residues" evidence="1">
    <location>
        <begin position="175"/>
        <end position="184"/>
    </location>
</feature>
<reference evidence="2" key="2">
    <citation type="submission" date="2022-01" db="EMBL/GenBank/DDBJ databases">
        <authorList>
            <person name="Yamashiro T."/>
            <person name="Shiraishi A."/>
            <person name="Satake H."/>
            <person name="Nakayama K."/>
        </authorList>
    </citation>
    <scope>NUCLEOTIDE SEQUENCE</scope>
</reference>
<dbReference type="Proteomes" id="UP001151760">
    <property type="component" value="Unassembled WGS sequence"/>
</dbReference>
<evidence type="ECO:0000313" key="3">
    <source>
        <dbReference type="Proteomes" id="UP001151760"/>
    </source>
</evidence>
<feature type="region of interest" description="Disordered" evidence="1">
    <location>
        <begin position="1"/>
        <end position="128"/>
    </location>
</feature>
<reference evidence="2" key="1">
    <citation type="journal article" date="2022" name="Int. J. Mol. Sci.">
        <title>Draft Genome of Tanacetum Coccineum: Genomic Comparison of Closely Related Tanacetum-Family Plants.</title>
        <authorList>
            <person name="Yamashiro T."/>
            <person name="Shiraishi A."/>
            <person name="Nakayama K."/>
            <person name="Satake H."/>
        </authorList>
    </citation>
    <scope>NUCLEOTIDE SEQUENCE</scope>
</reference>
<evidence type="ECO:0000313" key="2">
    <source>
        <dbReference type="EMBL" id="GJT08863.1"/>
    </source>
</evidence>
<feature type="compositionally biased region" description="Low complexity" evidence="1">
    <location>
        <begin position="10"/>
        <end position="22"/>
    </location>
</feature>
<sequence>EEGGKKKKAPPAGKSKQPAPGKQSKHVKEKTSKPTPSKKIRKGKVMKVRKGKRSDHLVDEEDPKKKSTTDQYIFHRRTPITQDASTGPSAQPQDDTSMNVVHDTPSHADAETGADTEKSNSEADTKILNVGKEQGKDVSNMVALEKRTVELDEGRAGSDPGKTLESRPPLEKDQAGSNPGQSHVVQAGPNPKHMHEDLCATVYPQVHESLKITTEEHVHIENPPSSSGTLSSMKNLDDAFTFGDQFLNDKSAKDKLGKTNMETKVESMVTVLIHQAFSSVPPLSTPIVDFTPPKPIYVNFKKKNKLQDNTTQVFSSRVYTLENNDLYSKIDKYVNKVVKEAIHNALQAPLHKRFRDLSEFKMKEILHDRMFESGSYISHPEHTALYDTLELSMVHENREEFKEATTKSCKRRRDDQDPPLPPLKDSDQSKKIKHDSNASASK</sequence>
<feature type="compositionally biased region" description="Basic and acidic residues" evidence="1">
    <location>
        <begin position="424"/>
        <end position="436"/>
    </location>
</feature>
<name>A0ABQ5B521_9ASTR</name>
<feature type="compositionally biased region" description="Basic and acidic residues" evidence="1">
    <location>
        <begin position="147"/>
        <end position="174"/>
    </location>
</feature>
<feature type="compositionally biased region" description="Basic and acidic residues" evidence="1">
    <location>
        <begin position="54"/>
        <end position="68"/>
    </location>
</feature>
<feature type="compositionally biased region" description="Basic residues" evidence="1">
    <location>
        <begin position="36"/>
        <end position="53"/>
    </location>
</feature>